<evidence type="ECO:0000256" key="3">
    <source>
        <dbReference type="ARBA" id="ARBA00022525"/>
    </source>
</evidence>
<gene>
    <name evidence="7" type="ORF">PMAYCL1PPCAC_10231</name>
</gene>
<dbReference type="Proteomes" id="UP001328107">
    <property type="component" value="Unassembled WGS sequence"/>
</dbReference>
<evidence type="ECO:0000256" key="5">
    <source>
        <dbReference type="ARBA" id="ARBA00023054"/>
    </source>
</evidence>
<name>A0AAN4ZFT4_9BILA</name>
<evidence type="ECO:0000256" key="1">
    <source>
        <dbReference type="ARBA" id="ARBA00004613"/>
    </source>
</evidence>
<evidence type="ECO:0000256" key="2">
    <source>
        <dbReference type="ARBA" id="ARBA00006648"/>
    </source>
</evidence>
<keyword evidence="5" id="KW-0175">Coiled coil</keyword>
<dbReference type="GO" id="GO:0005576">
    <property type="term" value="C:extracellular region"/>
    <property type="evidence" value="ECO:0007669"/>
    <property type="project" value="UniProtKB-SubCell"/>
</dbReference>
<evidence type="ECO:0000256" key="6">
    <source>
        <dbReference type="ARBA" id="ARBA00023121"/>
    </source>
</evidence>
<keyword evidence="8" id="KW-1185">Reference proteome</keyword>
<dbReference type="PANTHER" id="PTHR31418:SF20">
    <property type="entry name" value="PERMEABLE EGGSHELL"/>
    <property type="match status" value="1"/>
</dbReference>
<protein>
    <submittedName>
        <fullName evidence="7">Uncharacterized protein</fullName>
    </submittedName>
</protein>
<organism evidence="7 8">
    <name type="scientific">Pristionchus mayeri</name>
    <dbReference type="NCBI Taxonomy" id="1317129"/>
    <lineage>
        <taxon>Eukaryota</taxon>
        <taxon>Metazoa</taxon>
        <taxon>Ecdysozoa</taxon>
        <taxon>Nematoda</taxon>
        <taxon>Chromadorea</taxon>
        <taxon>Rhabditida</taxon>
        <taxon>Rhabditina</taxon>
        <taxon>Diplogasteromorpha</taxon>
        <taxon>Diplogasteroidea</taxon>
        <taxon>Neodiplogasteridae</taxon>
        <taxon>Pristionchus</taxon>
    </lineage>
</organism>
<keyword evidence="6" id="KW-0446">Lipid-binding</keyword>
<accession>A0AAN4ZFT4</accession>
<evidence type="ECO:0000313" key="7">
    <source>
        <dbReference type="EMBL" id="GMR40036.1"/>
    </source>
</evidence>
<sequence>MESGYFTVLKTRTQEALVDYYIGVCHNYQGLSKASHDDFAAAFPETVKCLDEDLYKQMCSAADQLKANGYKMDAKVMSVVSKIFQDKRFAKKE</sequence>
<dbReference type="EMBL" id="BTRK01000003">
    <property type="protein sequence ID" value="GMR40036.1"/>
    <property type="molecule type" value="Genomic_DNA"/>
</dbReference>
<dbReference type="PANTHER" id="PTHR31418">
    <property type="entry name" value="FATTY-ACID AND RETINOL-BINDING PROTEIN 1"/>
    <property type="match status" value="1"/>
</dbReference>
<proteinExistence type="inferred from homology"/>
<comment type="subcellular location">
    <subcellularLocation>
        <location evidence="1">Secreted</location>
    </subcellularLocation>
</comment>
<evidence type="ECO:0000256" key="4">
    <source>
        <dbReference type="ARBA" id="ARBA00022729"/>
    </source>
</evidence>
<keyword evidence="3" id="KW-0964">Secreted</keyword>
<comment type="similarity">
    <text evidence="2">Belongs to the fatty-acid and retinol-binding protein (FARBP) family.</text>
</comment>
<evidence type="ECO:0000313" key="8">
    <source>
        <dbReference type="Proteomes" id="UP001328107"/>
    </source>
</evidence>
<comment type="caution">
    <text evidence="7">The sequence shown here is derived from an EMBL/GenBank/DDBJ whole genome shotgun (WGS) entry which is preliminary data.</text>
</comment>
<dbReference type="InterPro" id="IPR008632">
    <property type="entry name" value="Gp-FAR-1"/>
</dbReference>
<keyword evidence="4" id="KW-0732">Signal</keyword>
<dbReference type="AlphaFoldDB" id="A0AAN4ZFT4"/>
<reference evidence="8" key="1">
    <citation type="submission" date="2022-10" db="EMBL/GenBank/DDBJ databases">
        <title>Genome assembly of Pristionchus species.</title>
        <authorList>
            <person name="Yoshida K."/>
            <person name="Sommer R.J."/>
        </authorList>
    </citation>
    <scope>NUCLEOTIDE SEQUENCE [LARGE SCALE GENOMIC DNA]</scope>
    <source>
        <strain evidence="8">RS5460</strain>
    </source>
</reference>
<dbReference type="GO" id="GO:0008289">
    <property type="term" value="F:lipid binding"/>
    <property type="evidence" value="ECO:0007669"/>
    <property type="project" value="UniProtKB-KW"/>
</dbReference>